<protein>
    <submittedName>
        <fullName evidence="4">Uncharacterized protein</fullName>
    </submittedName>
</protein>
<organism evidence="4 5">
    <name type="scientific">Pycnococcus provasolii</name>
    <dbReference type="NCBI Taxonomy" id="41880"/>
    <lineage>
        <taxon>Eukaryota</taxon>
        <taxon>Viridiplantae</taxon>
        <taxon>Chlorophyta</taxon>
        <taxon>Pseudoscourfieldiophyceae</taxon>
        <taxon>Pseudoscourfieldiales</taxon>
        <taxon>Pycnococcaceae</taxon>
        <taxon>Pycnococcus</taxon>
    </lineage>
</organism>
<dbReference type="PANTHER" id="PTHR10302">
    <property type="entry name" value="SINGLE-STRANDED DNA-BINDING PROTEIN"/>
    <property type="match status" value="1"/>
</dbReference>
<feature type="region of interest" description="Disordered" evidence="3">
    <location>
        <begin position="274"/>
        <end position="306"/>
    </location>
</feature>
<dbReference type="InterPro" id="IPR011344">
    <property type="entry name" value="ssDNA-bd"/>
</dbReference>
<dbReference type="AlphaFoldDB" id="A0A830HAT4"/>
<dbReference type="InterPro" id="IPR000424">
    <property type="entry name" value="Primosome_PriB/ssb"/>
</dbReference>
<evidence type="ECO:0000313" key="4">
    <source>
        <dbReference type="EMBL" id="GHP04214.1"/>
    </source>
</evidence>
<gene>
    <name evidence="4" type="ORF">PPROV_000296800</name>
</gene>
<dbReference type="GO" id="GO:0003697">
    <property type="term" value="F:single-stranded DNA binding"/>
    <property type="evidence" value="ECO:0007669"/>
    <property type="project" value="InterPro"/>
</dbReference>
<sequence>MANSVVRRLFPPRLGGLGLVGATPSGVAVRLLTSTGWLGWCGPQHSSACSVAQFSSFAHTPEGEARESRHLIQVHHLLANTFTSRARFGRGHRGFAASSTKRDDDDEEEEEEEGGFAEDDDDPERADYEVEHDGIDADEVQDEDLGAPAREAVEYHIRTTNPPGEVPFQSDLVNCVHITGRVSSEIDLVEAQGPNGNVVQVATFSVDVDIKDNGEEKIQTIDVEMHGEEAVRAREYVTTNAEVYLRGQILDGGENDDPVIIFRADELKFVSRSMPQPVSQPVPQSTNVEHRGPAISPQPISSGDGKLRFRSENEKHEWIIQNYDDLWDNRLTKRNPRAPDFKHKRTKDVIWLSLQVPSEVTKRLNELYGVQEAAKKVIFDELIKDCQGPSLQNFFDNRPDKADGNIGGNYPDFTHIDFQREDAAIWLWSAPENVKEAVAEMDQRNRQNNSGDGGSNLPF</sequence>
<evidence type="ECO:0000256" key="1">
    <source>
        <dbReference type="ARBA" id="ARBA00023125"/>
    </source>
</evidence>
<dbReference type="PROSITE" id="PS50935">
    <property type="entry name" value="SSB"/>
    <property type="match status" value="1"/>
</dbReference>
<dbReference type="InterPro" id="IPR012340">
    <property type="entry name" value="NA-bd_OB-fold"/>
</dbReference>
<evidence type="ECO:0000256" key="3">
    <source>
        <dbReference type="SAM" id="MobiDB-lite"/>
    </source>
</evidence>
<keyword evidence="1 2" id="KW-0238">DNA-binding</keyword>
<comment type="caution">
    <text evidence="4">The sequence shown here is derived from an EMBL/GenBank/DDBJ whole genome shotgun (WGS) entry which is preliminary data.</text>
</comment>
<dbReference type="GO" id="GO:0042645">
    <property type="term" value="C:mitochondrial nucleoid"/>
    <property type="evidence" value="ECO:0007669"/>
    <property type="project" value="TreeGrafter"/>
</dbReference>
<evidence type="ECO:0000313" key="5">
    <source>
        <dbReference type="Proteomes" id="UP000660262"/>
    </source>
</evidence>
<name>A0A830HAT4_9CHLO</name>
<dbReference type="PANTHER" id="PTHR10302:SF0">
    <property type="entry name" value="SINGLE-STRANDED DNA-BINDING PROTEIN, MITOCHONDRIAL"/>
    <property type="match status" value="1"/>
</dbReference>
<accession>A0A830HAT4</accession>
<reference evidence="4" key="1">
    <citation type="submission" date="2020-10" db="EMBL/GenBank/DDBJ databases">
        <title>Unveiling of a novel bifunctional photoreceptor, Dualchrome1, isolated from a cosmopolitan green alga.</title>
        <authorList>
            <person name="Suzuki S."/>
            <person name="Kawachi M."/>
        </authorList>
    </citation>
    <scope>NUCLEOTIDE SEQUENCE</scope>
    <source>
        <strain evidence="4">NIES 2893</strain>
    </source>
</reference>
<feature type="region of interest" description="Disordered" evidence="3">
    <location>
        <begin position="94"/>
        <end position="127"/>
    </location>
</feature>
<feature type="compositionally biased region" description="Acidic residues" evidence="3">
    <location>
        <begin position="104"/>
        <end position="124"/>
    </location>
</feature>
<proteinExistence type="predicted"/>
<dbReference type="Proteomes" id="UP000660262">
    <property type="component" value="Unassembled WGS sequence"/>
</dbReference>
<dbReference type="OrthoDB" id="1078367at2759"/>
<dbReference type="Gene3D" id="2.40.50.140">
    <property type="entry name" value="Nucleic acid-binding proteins"/>
    <property type="match status" value="1"/>
</dbReference>
<feature type="compositionally biased region" description="Low complexity" evidence="3">
    <location>
        <begin position="274"/>
        <end position="285"/>
    </location>
</feature>
<dbReference type="EMBL" id="BNJQ01000007">
    <property type="protein sequence ID" value="GHP04214.1"/>
    <property type="molecule type" value="Genomic_DNA"/>
</dbReference>
<evidence type="ECO:0000256" key="2">
    <source>
        <dbReference type="PROSITE-ProRule" id="PRU00252"/>
    </source>
</evidence>
<keyword evidence="5" id="KW-1185">Reference proteome</keyword>
<dbReference type="GO" id="GO:0006264">
    <property type="term" value="P:mitochondrial DNA replication"/>
    <property type="evidence" value="ECO:0007669"/>
    <property type="project" value="TreeGrafter"/>
</dbReference>